<name>A0A1J5QLI2_9ZZZZ</name>
<sequence length="308" mass="34474">MRRRQLPRRHLRQRPQQREPQRQVGAQADAAGGQPGEVGEPALLAQQRVGAVVHALPGPRLAAVHAQLGSSGQRVGDVDAQLRAQLQLARRGRRAAPAQQRRQRDAGDDQQRRGRRRDRAAVKRHHGQREHAAGDADEQGHEQPQIDLVQGLDVGQQPRHQVGAAPALQPRRRQRLDAVIEPQPQMREQAERRLVRQQSLDVAPRGARDRGAADQRGRREIVDRDRGRAGQRHARDEFAGDREQRDVGQQRDQRDRRAGQHPAPPRREQREQPAQHAQVVAPGHGVPPALRAAPRGGHARLRSGRAPR</sequence>
<feature type="region of interest" description="Disordered" evidence="1">
    <location>
        <begin position="1"/>
        <end position="42"/>
    </location>
</feature>
<dbReference type="AlphaFoldDB" id="A0A1J5QLI2"/>
<feature type="compositionally biased region" description="Low complexity" evidence="1">
    <location>
        <begin position="88"/>
        <end position="100"/>
    </location>
</feature>
<organism evidence="2">
    <name type="scientific">mine drainage metagenome</name>
    <dbReference type="NCBI Taxonomy" id="410659"/>
    <lineage>
        <taxon>unclassified sequences</taxon>
        <taxon>metagenomes</taxon>
        <taxon>ecological metagenomes</taxon>
    </lineage>
</organism>
<protein>
    <submittedName>
        <fullName evidence="2">Uncharacterized protein</fullName>
    </submittedName>
</protein>
<reference evidence="2" key="1">
    <citation type="submission" date="2016-10" db="EMBL/GenBank/DDBJ databases">
        <title>Sequence of Gallionella enrichment culture.</title>
        <authorList>
            <person name="Poehlein A."/>
            <person name="Muehling M."/>
            <person name="Daniel R."/>
        </authorList>
    </citation>
    <scope>NUCLEOTIDE SEQUENCE</scope>
</reference>
<dbReference type="EMBL" id="MLJW01001412">
    <property type="protein sequence ID" value="OIQ78371.1"/>
    <property type="molecule type" value="Genomic_DNA"/>
</dbReference>
<feature type="compositionally biased region" description="Basic and acidic residues" evidence="1">
    <location>
        <begin position="102"/>
        <end position="112"/>
    </location>
</feature>
<feature type="compositionally biased region" description="Basic and acidic residues" evidence="1">
    <location>
        <begin position="206"/>
        <end position="258"/>
    </location>
</feature>
<evidence type="ECO:0000256" key="1">
    <source>
        <dbReference type="SAM" id="MobiDB-lite"/>
    </source>
</evidence>
<proteinExistence type="predicted"/>
<feature type="compositionally biased region" description="Basic residues" evidence="1">
    <location>
        <begin position="297"/>
        <end position="308"/>
    </location>
</feature>
<evidence type="ECO:0000313" key="2">
    <source>
        <dbReference type="EMBL" id="OIQ78371.1"/>
    </source>
</evidence>
<feature type="compositionally biased region" description="Basic residues" evidence="1">
    <location>
        <begin position="113"/>
        <end position="128"/>
    </location>
</feature>
<feature type="compositionally biased region" description="Basic residues" evidence="1">
    <location>
        <begin position="1"/>
        <end position="15"/>
    </location>
</feature>
<feature type="compositionally biased region" description="Low complexity" evidence="1">
    <location>
        <begin position="22"/>
        <end position="32"/>
    </location>
</feature>
<feature type="region of interest" description="Disordered" evidence="1">
    <location>
        <begin position="88"/>
        <end position="308"/>
    </location>
</feature>
<comment type="caution">
    <text evidence="2">The sequence shown here is derived from an EMBL/GenBank/DDBJ whole genome shotgun (WGS) entry which is preliminary data.</text>
</comment>
<feature type="compositionally biased region" description="Basic and acidic residues" evidence="1">
    <location>
        <begin position="129"/>
        <end position="141"/>
    </location>
</feature>
<accession>A0A1J5QLI2</accession>
<gene>
    <name evidence="2" type="ORF">GALL_399180</name>
</gene>